<evidence type="ECO:0000256" key="1">
    <source>
        <dbReference type="ARBA" id="ARBA00005910"/>
    </source>
</evidence>
<dbReference type="GeneID" id="106460629"/>
<dbReference type="Gene3D" id="3.60.10.10">
    <property type="entry name" value="Endonuclease/exonuclease/phosphatase"/>
    <property type="match status" value="1"/>
</dbReference>
<evidence type="ECO:0000313" key="3">
    <source>
        <dbReference type="Proteomes" id="UP000694941"/>
    </source>
</evidence>
<dbReference type="InterPro" id="IPR046985">
    <property type="entry name" value="IP5"/>
</dbReference>
<sequence length="439" mass="51487">MLQNFRVYLLTWNVVGRQPVEDLHLMLGLEDPIDPLKLPDVYIVGLQEVSSKPYDRVVDLLFDDPWVNSIKQILRPWDYVKVKQIRLQGIILLFFCKRTHLVHIRRTQTAYTRTGFGGVWGNKGGVSIRFNVYGCSLCVVNCHFAPHDKELQQRIYEYNTIVDSQSFDDPQSNNILTHDYVFWMGDLNFRIDDFLTEEIKLMIEREEFAPLLAKDQLCQIRKTGQAFGEFTEETPTFPPTYRFIIDSEEYDYLNRRPAWTDRILYHFTRNAYDQVSLDLEQHHYKSYPYYLQSDHKPVSSAFSIKVFSEPKEDLIIFFPVQNWRINTDGIACYKTVRADIHTWDWIGLYRVQFSSIDEYLCYVWASTKPLVISSSTPESEDLIVSTQESSTRAHCAWLQYQVTFADHNILLPGTYQLLYISSSFDNVLGMSEPFEILRG</sequence>
<dbReference type="Gene3D" id="2.60.40.2840">
    <property type="match status" value="1"/>
</dbReference>
<dbReference type="InterPro" id="IPR000300">
    <property type="entry name" value="IPPc"/>
</dbReference>
<comment type="similarity">
    <text evidence="1">Belongs to the inositol 1,4,5-trisphosphate 5-phosphatase type II family.</text>
</comment>
<dbReference type="Pfam" id="PF22669">
    <property type="entry name" value="Exo_endo_phos2"/>
    <property type="match status" value="1"/>
</dbReference>
<organism evidence="3 4">
    <name type="scientific">Limulus polyphemus</name>
    <name type="common">Atlantic horseshoe crab</name>
    <dbReference type="NCBI Taxonomy" id="6850"/>
    <lineage>
        <taxon>Eukaryota</taxon>
        <taxon>Metazoa</taxon>
        <taxon>Ecdysozoa</taxon>
        <taxon>Arthropoda</taxon>
        <taxon>Chelicerata</taxon>
        <taxon>Merostomata</taxon>
        <taxon>Xiphosura</taxon>
        <taxon>Limulidae</taxon>
        <taxon>Limulus</taxon>
    </lineage>
</organism>
<evidence type="ECO:0000259" key="2">
    <source>
        <dbReference type="SMART" id="SM00128"/>
    </source>
</evidence>
<dbReference type="Pfam" id="PF17751">
    <property type="entry name" value="SKICH"/>
    <property type="match status" value="1"/>
</dbReference>
<proteinExistence type="inferred from homology"/>
<reference evidence="4" key="1">
    <citation type="submission" date="2025-08" db="UniProtKB">
        <authorList>
            <consortium name="RefSeq"/>
        </authorList>
    </citation>
    <scope>IDENTIFICATION</scope>
    <source>
        <tissue evidence="4">Muscle</tissue>
    </source>
</reference>
<dbReference type="SUPFAM" id="SSF56219">
    <property type="entry name" value="DNase I-like"/>
    <property type="match status" value="1"/>
</dbReference>
<evidence type="ECO:0000313" key="4">
    <source>
        <dbReference type="RefSeq" id="XP_013775809.1"/>
    </source>
</evidence>
<dbReference type="InterPro" id="IPR036691">
    <property type="entry name" value="Endo/exonu/phosph_ase_sf"/>
</dbReference>
<dbReference type="PANTHER" id="PTHR11200:SF275">
    <property type="entry name" value="LD06095P"/>
    <property type="match status" value="1"/>
</dbReference>
<dbReference type="Proteomes" id="UP000694941">
    <property type="component" value="Unplaced"/>
</dbReference>
<dbReference type="PANTHER" id="PTHR11200">
    <property type="entry name" value="INOSITOL 5-PHOSPHATASE"/>
    <property type="match status" value="1"/>
</dbReference>
<dbReference type="RefSeq" id="XP_013775809.1">
    <property type="nucleotide sequence ID" value="XM_013920355.2"/>
</dbReference>
<keyword evidence="3" id="KW-1185">Reference proteome</keyword>
<accession>A0ABM1B6I7</accession>
<name>A0ABM1B6I7_LIMPO</name>
<gene>
    <name evidence="4" type="primary">LOC106460629</name>
</gene>
<protein>
    <submittedName>
        <fullName evidence="4">Inositol polyphosphate 5-phosphatase K-like isoform X1</fullName>
    </submittedName>
</protein>
<dbReference type="SMART" id="SM00128">
    <property type="entry name" value="IPPc"/>
    <property type="match status" value="1"/>
</dbReference>
<feature type="domain" description="Inositol polyphosphate-related phosphatase" evidence="2">
    <location>
        <begin position="3"/>
        <end position="311"/>
    </location>
</feature>
<dbReference type="InterPro" id="IPR041611">
    <property type="entry name" value="SKICH"/>
</dbReference>